<sequence length="559" mass="60330">MSKFSRLASGQPPAALTPGPPMNSPYPPQGAPSIPPRPGSAQPPYSPQPQYQNYQQGPSIPPRPGASPQPPYQQPQWPGQQQQPQYSQQGYQQPYQSQPGYGSQQPQYPPPGQPPGGEQYQNYPQQQPYQQQGYQPPGQSYGQAPYPGGPGAPQGPPPGQSQYGQGPPPPQGGQGGGQNVGAYKQLLMSAIQEKGLQNFYPPNSPQLDQIANRASSQVQILAQQWRVNPEIAQDIVKLALYDIMLYVDDSGSMAFEENGERIDDLKLVINRVAFAAGLFDDDGIQVRFMNSQQQGNNIKSQQQVEQLIGSIRFQGLTPMGRELQNKILQPLVVGAARAGQLRKPVLVIIITDGQPTGESSRDISNIILGASRELQSNPRYGKGALAFQFAQVGNDIKAREFLKQLDENREIGDIIDCTSNFEVEQDEMSRASPPVNLTPELWLIKLLLGSIDSSYDKKDESTQAAPQGGYGGPPPGQQQYGGPPPGQYGQQQGGYGQQQGGYPPQQQGYGQQQGGYPPQQQGYGGPPQGYPPQGGRGGPPPGQGYPQQGGYGGPPPPRY</sequence>
<dbReference type="InterPro" id="IPR036465">
    <property type="entry name" value="vWFA_dom_sf"/>
</dbReference>
<feature type="compositionally biased region" description="Pro residues" evidence="1">
    <location>
        <begin position="18"/>
        <end position="38"/>
    </location>
</feature>
<feature type="compositionally biased region" description="Low complexity" evidence="1">
    <location>
        <begin position="74"/>
        <end position="106"/>
    </location>
</feature>
<dbReference type="Gene3D" id="3.40.50.410">
    <property type="entry name" value="von Willebrand factor, type A domain"/>
    <property type="match status" value="1"/>
</dbReference>
<comment type="caution">
    <text evidence="2">The sequence shown here is derived from an EMBL/GenBank/DDBJ whole genome shotgun (WGS) entry which is preliminary data.</text>
</comment>
<dbReference type="PANTHER" id="PTHR34706">
    <property type="entry name" value="SLR1338 PROTEIN"/>
    <property type="match status" value="1"/>
</dbReference>
<evidence type="ECO:0000313" key="3">
    <source>
        <dbReference type="Proteomes" id="UP001316803"/>
    </source>
</evidence>
<protein>
    <recommendedName>
        <fullName evidence="4">VWFA domain-containing protein</fullName>
    </recommendedName>
</protein>
<reference evidence="2 3" key="1">
    <citation type="submission" date="2022-12" db="EMBL/GenBank/DDBJ databases">
        <title>Genomic features and morphological characterization of a novel Knufia sp. strain isolated from spacecraft assembly facility.</title>
        <authorList>
            <person name="Teixeira M."/>
            <person name="Chander A.M."/>
            <person name="Stajich J.E."/>
            <person name="Venkateswaran K."/>
        </authorList>
    </citation>
    <scope>NUCLEOTIDE SEQUENCE [LARGE SCALE GENOMIC DNA]</scope>
    <source>
        <strain evidence="2 3">FJI-L2-BK-P2</strain>
    </source>
</reference>
<dbReference type="AlphaFoldDB" id="A0AAN8EHB6"/>
<dbReference type="PANTHER" id="PTHR34706:SF2">
    <property type="entry name" value="RFEF"/>
    <property type="match status" value="1"/>
</dbReference>
<dbReference type="EMBL" id="JAKLMC020000006">
    <property type="protein sequence ID" value="KAK5955829.1"/>
    <property type="molecule type" value="Genomic_DNA"/>
</dbReference>
<evidence type="ECO:0008006" key="4">
    <source>
        <dbReference type="Google" id="ProtNLM"/>
    </source>
</evidence>
<feature type="region of interest" description="Disordered" evidence="1">
    <location>
        <begin position="1"/>
        <end position="180"/>
    </location>
</feature>
<name>A0AAN8EHB6_9EURO</name>
<keyword evidence="3" id="KW-1185">Reference proteome</keyword>
<feature type="compositionally biased region" description="Low complexity" evidence="1">
    <location>
        <begin position="116"/>
        <end position="146"/>
    </location>
</feature>
<evidence type="ECO:0000313" key="2">
    <source>
        <dbReference type="EMBL" id="KAK5955829.1"/>
    </source>
</evidence>
<feature type="compositionally biased region" description="Low complexity" evidence="1">
    <location>
        <begin position="39"/>
        <end position="58"/>
    </location>
</feature>
<proteinExistence type="predicted"/>
<feature type="region of interest" description="Disordered" evidence="1">
    <location>
        <begin position="456"/>
        <end position="559"/>
    </location>
</feature>
<feature type="compositionally biased region" description="Gly residues" evidence="1">
    <location>
        <begin position="522"/>
        <end position="537"/>
    </location>
</feature>
<accession>A0AAN8EHB6</accession>
<evidence type="ECO:0000256" key="1">
    <source>
        <dbReference type="SAM" id="MobiDB-lite"/>
    </source>
</evidence>
<organism evidence="2 3">
    <name type="scientific">Knufia fluminis</name>
    <dbReference type="NCBI Taxonomy" id="191047"/>
    <lineage>
        <taxon>Eukaryota</taxon>
        <taxon>Fungi</taxon>
        <taxon>Dikarya</taxon>
        <taxon>Ascomycota</taxon>
        <taxon>Pezizomycotina</taxon>
        <taxon>Eurotiomycetes</taxon>
        <taxon>Chaetothyriomycetidae</taxon>
        <taxon>Chaetothyriales</taxon>
        <taxon>Trichomeriaceae</taxon>
        <taxon>Knufia</taxon>
    </lineage>
</organism>
<feature type="compositionally biased region" description="Pro residues" evidence="1">
    <location>
        <begin position="59"/>
        <end position="73"/>
    </location>
</feature>
<dbReference type="SUPFAM" id="SSF53300">
    <property type="entry name" value="vWA-like"/>
    <property type="match status" value="1"/>
</dbReference>
<dbReference type="Proteomes" id="UP001316803">
    <property type="component" value="Unassembled WGS sequence"/>
</dbReference>
<gene>
    <name evidence="2" type="ORF">OHC33_003470</name>
</gene>
<feature type="compositionally biased region" description="Pro residues" evidence="1">
    <location>
        <begin position="472"/>
        <end position="486"/>
    </location>
</feature>
<feature type="compositionally biased region" description="Low complexity" evidence="1">
    <location>
        <begin position="500"/>
        <end position="521"/>
    </location>
</feature>
<feature type="compositionally biased region" description="Pro residues" evidence="1">
    <location>
        <begin position="147"/>
        <end position="159"/>
    </location>
</feature>